<name>S7XDT9_9FLAO</name>
<evidence type="ECO:0000256" key="1">
    <source>
        <dbReference type="SAM" id="SignalP"/>
    </source>
</evidence>
<proteinExistence type="predicted"/>
<dbReference type="RefSeq" id="WP_020895297.1">
    <property type="nucleotide sequence ID" value="NZ_ATMR01000042.1"/>
</dbReference>
<accession>S7XDT9</accession>
<dbReference type="AlphaFoldDB" id="S7XDT9"/>
<keyword evidence="3" id="KW-1185">Reference proteome</keyword>
<gene>
    <name evidence="2" type="ORF">ADIWIN_0740</name>
</gene>
<evidence type="ECO:0000313" key="2">
    <source>
        <dbReference type="EMBL" id="EPR74163.1"/>
    </source>
</evidence>
<dbReference type="STRING" id="641526.ADIWIN_0740"/>
<dbReference type="EMBL" id="ATMR01000042">
    <property type="protein sequence ID" value="EPR74163.1"/>
    <property type="molecule type" value="Genomic_DNA"/>
</dbReference>
<sequence length="171" mass="19649">MKTKLLALSVFGLLMCSPLCSQTLDKKYGTDVKSITSIIDAYYDVISGSSTDPWQFERDNYLHSGTAVIVRLDDDGKSDTHTLEAEYIPLLLIPKENFYEKEIKRNISQFGNMAQVWSAYEVRSNPEIDSNLRGLNSIQLHFENSRWYIDSWTTQMQTETNTIVTDFLKTE</sequence>
<dbReference type="Proteomes" id="UP000014962">
    <property type="component" value="Unassembled WGS sequence"/>
</dbReference>
<dbReference type="PATRIC" id="fig|641526.4.peg.732"/>
<feature type="chain" id="PRO_5004546708" evidence="1">
    <location>
        <begin position="22"/>
        <end position="171"/>
    </location>
</feature>
<dbReference type="OrthoDB" id="5379939at2"/>
<feature type="signal peptide" evidence="1">
    <location>
        <begin position="1"/>
        <end position="21"/>
    </location>
</feature>
<keyword evidence="1" id="KW-0732">Signal</keyword>
<evidence type="ECO:0000313" key="3">
    <source>
        <dbReference type="Proteomes" id="UP000014962"/>
    </source>
</evidence>
<comment type="caution">
    <text evidence="2">The sequence shown here is derived from an EMBL/GenBank/DDBJ whole genome shotgun (WGS) entry which is preliminary data.</text>
</comment>
<reference evidence="2 3" key="1">
    <citation type="journal article" date="2013" name="Genome Announc.">
        <title>Draft Genome Sequence of Winogradskyella psychrotolerans RS-3T, Isolated from the Marine Transect of Kongsfjorden, Ny-Alesund, Svalbard, Arctic Ocean.</title>
        <authorList>
            <person name="Kumar Pinnaka A."/>
            <person name="Ara S."/>
            <person name="Singh A."/>
            <person name="Shivaji S."/>
        </authorList>
    </citation>
    <scope>NUCLEOTIDE SEQUENCE [LARGE SCALE GENOMIC DNA]</scope>
    <source>
        <strain evidence="2 3">RS-3</strain>
    </source>
</reference>
<protein>
    <submittedName>
        <fullName evidence="2">Uncharacterized protein</fullName>
    </submittedName>
</protein>
<organism evidence="2 3">
    <name type="scientific">Winogradskyella psychrotolerans RS-3</name>
    <dbReference type="NCBI Taxonomy" id="641526"/>
    <lineage>
        <taxon>Bacteria</taxon>
        <taxon>Pseudomonadati</taxon>
        <taxon>Bacteroidota</taxon>
        <taxon>Flavobacteriia</taxon>
        <taxon>Flavobacteriales</taxon>
        <taxon>Flavobacteriaceae</taxon>
        <taxon>Winogradskyella</taxon>
    </lineage>
</organism>